<evidence type="ECO:0000313" key="11">
    <source>
        <dbReference type="Proteomes" id="UP000092445"/>
    </source>
</evidence>
<proteinExistence type="predicted"/>
<dbReference type="FunFam" id="2.60.40.10:FF:001851">
    <property type="entry name" value="Peroxidasin"/>
    <property type="match status" value="1"/>
</dbReference>
<dbReference type="EnsemblMetazoa" id="GPAI046543-RA">
    <property type="protein sequence ID" value="GPAI046543-PA"/>
    <property type="gene ID" value="GPAI046543"/>
</dbReference>
<keyword evidence="11" id="KW-1185">Reference proteome</keyword>
<sequence length="212" mass="23417">MAPQNQTIKIGKSFVLECDADGNPIPSITWQFNGAAVVVSQHLTLENENTELIVNNAQESDSGLYTCIAENESGRTTIAATVTVERMLGVPRIFIEPFNLEAFTGTTIELPCKAAEPSGIKLTWRKDGRIIDPIILSSEKYEISSTGSLFVKNVTIFDGGRYECSLKNEFGRATASALITISLHKLLTELKTKLKNDKKQQKQHLKIMKSKN</sequence>
<dbReference type="PANTHER" id="PTHR10075:SF103">
    <property type="entry name" value="ROUNDABOUT HOMOLOG 4"/>
    <property type="match status" value="1"/>
</dbReference>
<evidence type="ECO:0000256" key="1">
    <source>
        <dbReference type="ARBA" id="ARBA00004236"/>
    </source>
</evidence>
<evidence type="ECO:0000256" key="7">
    <source>
        <dbReference type="ARBA" id="ARBA00023180"/>
    </source>
</evidence>
<evidence type="ECO:0000256" key="4">
    <source>
        <dbReference type="ARBA" id="ARBA00022737"/>
    </source>
</evidence>
<feature type="domain" description="Ig-like" evidence="9">
    <location>
        <begin position="91"/>
        <end position="182"/>
    </location>
</feature>
<dbReference type="GO" id="GO:0005886">
    <property type="term" value="C:plasma membrane"/>
    <property type="evidence" value="ECO:0007669"/>
    <property type="project" value="UniProtKB-SubCell"/>
</dbReference>
<dbReference type="SMART" id="SM00409">
    <property type="entry name" value="IG"/>
    <property type="match status" value="2"/>
</dbReference>
<dbReference type="SUPFAM" id="SSF48726">
    <property type="entry name" value="Immunoglobulin"/>
    <property type="match status" value="2"/>
</dbReference>
<keyword evidence="5" id="KW-0472">Membrane</keyword>
<evidence type="ECO:0000313" key="10">
    <source>
        <dbReference type="EnsemblMetazoa" id="GPAI046543-PA"/>
    </source>
</evidence>
<evidence type="ECO:0000259" key="9">
    <source>
        <dbReference type="PROSITE" id="PS50835"/>
    </source>
</evidence>
<evidence type="ECO:0000256" key="6">
    <source>
        <dbReference type="ARBA" id="ARBA00023157"/>
    </source>
</evidence>
<feature type="domain" description="Ig-like" evidence="9">
    <location>
        <begin position="1"/>
        <end position="83"/>
    </location>
</feature>
<dbReference type="GO" id="GO:0098632">
    <property type="term" value="F:cell-cell adhesion mediator activity"/>
    <property type="evidence" value="ECO:0007669"/>
    <property type="project" value="TreeGrafter"/>
</dbReference>
<dbReference type="GO" id="GO:0070593">
    <property type="term" value="P:dendrite self-avoidance"/>
    <property type="evidence" value="ECO:0007669"/>
    <property type="project" value="TreeGrafter"/>
</dbReference>
<evidence type="ECO:0000256" key="2">
    <source>
        <dbReference type="ARBA" id="ARBA00022475"/>
    </source>
</evidence>
<dbReference type="FunFam" id="2.60.40.10:FF:000273">
    <property type="entry name" value="contactin-3 isoform X1"/>
    <property type="match status" value="1"/>
</dbReference>
<evidence type="ECO:0000256" key="3">
    <source>
        <dbReference type="ARBA" id="ARBA00022729"/>
    </source>
</evidence>
<keyword evidence="2" id="KW-1003">Cell membrane</keyword>
<dbReference type="InterPro" id="IPR013783">
    <property type="entry name" value="Ig-like_fold"/>
</dbReference>
<dbReference type="InterPro" id="IPR003598">
    <property type="entry name" value="Ig_sub2"/>
</dbReference>
<dbReference type="Pfam" id="PF07679">
    <property type="entry name" value="I-set"/>
    <property type="match status" value="2"/>
</dbReference>
<evidence type="ECO:0000256" key="8">
    <source>
        <dbReference type="ARBA" id="ARBA00023319"/>
    </source>
</evidence>
<dbReference type="STRING" id="7398.A0A1B0AI49"/>
<dbReference type="Gene3D" id="2.60.40.10">
    <property type="entry name" value="Immunoglobulins"/>
    <property type="match status" value="2"/>
</dbReference>
<dbReference type="Proteomes" id="UP000092445">
    <property type="component" value="Unassembled WGS sequence"/>
</dbReference>
<evidence type="ECO:0000256" key="5">
    <source>
        <dbReference type="ARBA" id="ARBA00023136"/>
    </source>
</evidence>
<keyword evidence="3" id="KW-0732">Signal</keyword>
<reference evidence="11" key="1">
    <citation type="submission" date="2014-03" db="EMBL/GenBank/DDBJ databases">
        <authorList>
            <person name="Aksoy S."/>
            <person name="Warren W."/>
            <person name="Wilson R.K."/>
        </authorList>
    </citation>
    <scope>NUCLEOTIDE SEQUENCE [LARGE SCALE GENOMIC DNA]</scope>
    <source>
        <strain evidence="11">IAEA</strain>
    </source>
</reference>
<keyword evidence="7" id="KW-0325">Glycoprotein</keyword>
<protein>
    <recommendedName>
        <fullName evidence="9">Ig-like domain-containing protein</fullName>
    </recommendedName>
</protein>
<dbReference type="InterPro" id="IPR013098">
    <property type="entry name" value="Ig_I-set"/>
</dbReference>
<dbReference type="InterPro" id="IPR003599">
    <property type="entry name" value="Ig_sub"/>
</dbReference>
<dbReference type="AlphaFoldDB" id="A0A1B0AI49"/>
<dbReference type="GO" id="GO:0007411">
    <property type="term" value="P:axon guidance"/>
    <property type="evidence" value="ECO:0007669"/>
    <property type="project" value="TreeGrafter"/>
</dbReference>
<keyword evidence="4" id="KW-0677">Repeat</keyword>
<dbReference type="InterPro" id="IPR036179">
    <property type="entry name" value="Ig-like_dom_sf"/>
</dbReference>
<dbReference type="VEuPathDB" id="VectorBase:GPAI046543"/>
<dbReference type="SMART" id="SM00408">
    <property type="entry name" value="IGc2"/>
    <property type="match status" value="2"/>
</dbReference>
<organism evidence="10 11">
    <name type="scientific">Glossina pallidipes</name>
    <name type="common">Tsetse fly</name>
    <dbReference type="NCBI Taxonomy" id="7398"/>
    <lineage>
        <taxon>Eukaryota</taxon>
        <taxon>Metazoa</taxon>
        <taxon>Ecdysozoa</taxon>
        <taxon>Arthropoda</taxon>
        <taxon>Hexapoda</taxon>
        <taxon>Insecta</taxon>
        <taxon>Pterygota</taxon>
        <taxon>Neoptera</taxon>
        <taxon>Endopterygota</taxon>
        <taxon>Diptera</taxon>
        <taxon>Brachycera</taxon>
        <taxon>Muscomorpha</taxon>
        <taxon>Hippoboscoidea</taxon>
        <taxon>Glossinidae</taxon>
        <taxon>Glossina</taxon>
    </lineage>
</organism>
<dbReference type="PANTHER" id="PTHR10075">
    <property type="entry name" value="BASIGIN RELATED"/>
    <property type="match status" value="1"/>
</dbReference>
<accession>A0A1B0AI49</accession>
<dbReference type="InterPro" id="IPR007110">
    <property type="entry name" value="Ig-like_dom"/>
</dbReference>
<keyword evidence="8" id="KW-0393">Immunoglobulin domain</keyword>
<reference evidence="10" key="2">
    <citation type="submission" date="2020-05" db="UniProtKB">
        <authorList>
            <consortium name="EnsemblMetazoa"/>
        </authorList>
    </citation>
    <scope>IDENTIFICATION</scope>
    <source>
        <strain evidence="10">IAEA</strain>
    </source>
</reference>
<dbReference type="PROSITE" id="PS50835">
    <property type="entry name" value="IG_LIKE"/>
    <property type="match status" value="2"/>
</dbReference>
<dbReference type="GO" id="GO:0030424">
    <property type="term" value="C:axon"/>
    <property type="evidence" value="ECO:0007669"/>
    <property type="project" value="TreeGrafter"/>
</dbReference>
<comment type="subcellular location">
    <subcellularLocation>
        <location evidence="1">Cell membrane</location>
    </subcellularLocation>
</comment>
<name>A0A1B0AI49_GLOPL</name>
<keyword evidence="6" id="KW-1015">Disulfide bond</keyword>
<dbReference type="GO" id="GO:0007156">
    <property type="term" value="P:homophilic cell adhesion via plasma membrane adhesion molecules"/>
    <property type="evidence" value="ECO:0007669"/>
    <property type="project" value="TreeGrafter"/>
</dbReference>